<evidence type="ECO:0000313" key="3">
    <source>
        <dbReference type="Proteomes" id="UP001054945"/>
    </source>
</evidence>
<comment type="caution">
    <text evidence="2">The sequence shown here is derived from an EMBL/GenBank/DDBJ whole genome shotgun (WGS) entry which is preliminary data.</text>
</comment>
<protein>
    <submittedName>
        <fullName evidence="2">Uncharacterized protein</fullName>
    </submittedName>
</protein>
<name>A0AAV4P6W3_CAEEX</name>
<dbReference type="Proteomes" id="UP001054945">
    <property type="component" value="Unassembled WGS sequence"/>
</dbReference>
<sequence>MGTIHVVDTRHANSTTHRAPNDSDNRPLVDDNDNLFDIIIYNGRWPYWTIVDRSVVFHFYRPPPLCHPLPASSLFCAVVVHSSFCPKKPSPCPIEKEENRKVRLLCV</sequence>
<feature type="region of interest" description="Disordered" evidence="1">
    <location>
        <begin position="1"/>
        <end position="26"/>
    </location>
</feature>
<dbReference type="EMBL" id="BPLR01021718">
    <property type="protein sequence ID" value="GIX92784.1"/>
    <property type="molecule type" value="Genomic_DNA"/>
</dbReference>
<proteinExistence type="predicted"/>
<evidence type="ECO:0000256" key="1">
    <source>
        <dbReference type="SAM" id="MobiDB-lite"/>
    </source>
</evidence>
<evidence type="ECO:0000313" key="2">
    <source>
        <dbReference type="EMBL" id="GIX92784.1"/>
    </source>
</evidence>
<gene>
    <name evidence="2" type="ORF">CEXT_462101</name>
</gene>
<dbReference type="AlphaFoldDB" id="A0AAV4P6W3"/>
<keyword evidence="3" id="KW-1185">Reference proteome</keyword>
<accession>A0AAV4P6W3</accession>
<reference evidence="2 3" key="1">
    <citation type="submission" date="2021-06" db="EMBL/GenBank/DDBJ databases">
        <title>Caerostris extrusa draft genome.</title>
        <authorList>
            <person name="Kono N."/>
            <person name="Arakawa K."/>
        </authorList>
    </citation>
    <scope>NUCLEOTIDE SEQUENCE [LARGE SCALE GENOMIC DNA]</scope>
</reference>
<organism evidence="2 3">
    <name type="scientific">Caerostris extrusa</name>
    <name type="common">Bark spider</name>
    <name type="synonym">Caerostris bankana</name>
    <dbReference type="NCBI Taxonomy" id="172846"/>
    <lineage>
        <taxon>Eukaryota</taxon>
        <taxon>Metazoa</taxon>
        <taxon>Ecdysozoa</taxon>
        <taxon>Arthropoda</taxon>
        <taxon>Chelicerata</taxon>
        <taxon>Arachnida</taxon>
        <taxon>Araneae</taxon>
        <taxon>Araneomorphae</taxon>
        <taxon>Entelegynae</taxon>
        <taxon>Araneoidea</taxon>
        <taxon>Araneidae</taxon>
        <taxon>Caerostris</taxon>
    </lineage>
</organism>